<organism evidence="1 2">
    <name type="scientific">Favolaschia claudopus</name>
    <dbReference type="NCBI Taxonomy" id="2862362"/>
    <lineage>
        <taxon>Eukaryota</taxon>
        <taxon>Fungi</taxon>
        <taxon>Dikarya</taxon>
        <taxon>Basidiomycota</taxon>
        <taxon>Agaricomycotina</taxon>
        <taxon>Agaricomycetes</taxon>
        <taxon>Agaricomycetidae</taxon>
        <taxon>Agaricales</taxon>
        <taxon>Marasmiineae</taxon>
        <taxon>Mycenaceae</taxon>
        <taxon>Favolaschia</taxon>
    </lineage>
</organism>
<proteinExistence type="predicted"/>
<gene>
    <name evidence="1" type="ORF">R3P38DRAFT_2888036</name>
</gene>
<dbReference type="Proteomes" id="UP001362999">
    <property type="component" value="Unassembled WGS sequence"/>
</dbReference>
<protein>
    <recommendedName>
        <fullName evidence="3">F-box domain-containing protein</fullName>
    </recommendedName>
</protein>
<keyword evidence="2" id="KW-1185">Reference proteome</keyword>
<name>A0AAW0CU96_9AGAR</name>
<reference evidence="1 2" key="1">
    <citation type="journal article" date="2024" name="J Genomics">
        <title>Draft genome sequencing and assembly of Favolaschia claudopus CIRM-BRFM 2984 isolated from oak limbs.</title>
        <authorList>
            <person name="Navarro D."/>
            <person name="Drula E."/>
            <person name="Chaduli D."/>
            <person name="Cazenave R."/>
            <person name="Ahrendt S."/>
            <person name="Wang J."/>
            <person name="Lipzen A."/>
            <person name="Daum C."/>
            <person name="Barry K."/>
            <person name="Grigoriev I.V."/>
            <person name="Favel A."/>
            <person name="Rosso M.N."/>
            <person name="Martin F."/>
        </authorList>
    </citation>
    <scope>NUCLEOTIDE SEQUENCE [LARGE SCALE GENOMIC DNA]</scope>
    <source>
        <strain evidence="1 2">CIRM-BRFM 2984</strain>
    </source>
</reference>
<dbReference type="AlphaFoldDB" id="A0AAW0CU96"/>
<sequence length="367" mass="41467">MHALDVAELLYIFDRCINLIGGYGSSSTLLACALVSRSWVSPAQARLFRAPYATNPYFLRSDKNALRFCNIMAENSHLIALVRDLSLVFMDRLTPKVFEKLCRLDFPRLDSLTIRLRDELPCFDAIQWLAGTETLRFLTLDASDPEVLMNTFPSGCMYLLTAASTTVEHVDICCFEWFENTASSSSPPDVYLKSLRLSPLSLSELRALSVDGRTPVPWNQIPNSLIEILDITPGKSDLYDLSQYTTLSTLRLKATDDLVPAAEILTTITSEHHIQTIVLYVQRDDPYPSGPRGIKTGWAEFDLAFSKLPTPHPAIEFQFDDSRPCLETLRTSLPMLLSRIGTELCVLPFDPYNDEKDLWWQDQISKL</sequence>
<comment type="caution">
    <text evidence="1">The sequence shown here is derived from an EMBL/GenBank/DDBJ whole genome shotgun (WGS) entry which is preliminary data.</text>
</comment>
<dbReference type="EMBL" id="JAWWNJ010000013">
    <property type="protein sequence ID" value="KAK7041997.1"/>
    <property type="molecule type" value="Genomic_DNA"/>
</dbReference>
<evidence type="ECO:0000313" key="2">
    <source>
        <dbReference type="Proteomes" id="UP001362999"/>
    </source>
</evidence>
<accession>A0AAW0CU96</accession>
<evidence type="ECO:0000313" key="1">
    <source>
        <dbReference type="EMBL" id="KAK7041997.1"/>
    </source>
</evidence>
<evidence type="ECO:0008006" key="3">
    <source>
        <dbReference type="Google" id="ProtNLM"/>
    </source>
</evidence>